<keyword evidence="1" id="KW-0732">Signal</keyword>
<evidence type="ECO:0000256" key="1">
    <source>
        <dbReference type="SAM" id="SignalP"/>
    </source>
</evidence>
<dbReference type="InterPro" id="IPR029058">
    <property type="entry name" value="AB_hydrolase_fold"/>
</dbReference>
<comment type="caution">
    <text evidence="2">The sequence shown here is derived from an EMBL/GenBank/DDBJ whole genome shotgun (WGS) entry which is preliminary data.</text>
</comment>
<keyword evidence="3" id="KW-1185">Reference proteome</keyword>
<dbReference type="GO" id="GO:0004177">
    <property type="term" value="F:aminopeptidase activity"/>
    <property type="evidence" value="ECO:0007669"/>
    <property type="project" value="UniProtKB-KW"/>
</dbReference>
<dbReference type="AlphaFoldDB" id="A0A9X2C1B3"/>
<keyword evidence="2" id="KW-0031">Aminopeptidase</keyword>
<organism evidence="2 3">
    <name type="scientific">Scleromatobacter humisilvae</name>
    <dbReference type="NCBI Taxonomy" id="2897159"/>
    <lineage>
        <taxon>Bacteria</taxon>
        <taxon>Pseudomonadati</taxon>
        <taxon>Pseudomonadota</taxon>
        <taxon>Betaproteobacteria</taxon>
        <taxon>Burkholderiales</taxon>
        <taxon>Sphaerotilaceae</taxon>
        <taxon>Scleromatobacter</taxon>
    </lineage>
</organism>
<proteinExistence type="predicted"/>
<name>A0A9X2C1B3_9BURK</name>
<protein>
    <submittedName>
        <fullName evidence="2">Dipeptidyl aminopeptidase</fullName>
    </submittedName>
</protein>
<dbReference type="Proteomes" id="UP001139353">
    <property type="component" value="Unassembled WGS sequence"/>
</dbReference>
<dbReference type="EMBL" id="JAJLJH010000001">
    <property type="protein sequence ID" value="MCK9685594.1"/>
    <property type="molecule type" value="Genomic_DNA"/>
</dbReference>
<reference evidence="2" key="1">
    <citation type="submission" date="2021-11" db="EMBL/GenBank/DDBJ databases">
        <title>BS-T2-15 a new species belonging to the Comamonadaceae family isolated from the soil of a French oak forest.</title>
        <authorList>
            <person name="Mieszkin S."/>
            <person name="Alain K."/>
        </authorList>
    </citation>
    <scope>NUCLEOTIDE SEQUENCE</scope>
    <source>
        <strain evidence="2">BS-T2-15</strain>
    </source>
</reference>
<feature type="chain" id="PRO_5040888817" evidence="1">
    <location>
        <begin position="22"/>
        <end position="299"/>
    </location>
</feature>
<accession>A0A9X2C1B3</accession>
<keyword evidence="2" id="KW-0645">Protease</keyword>
<dbReference type="Gene3D" id="3.40.50.1820">
    <property type="entry name" value="alpha/beta hydrolase"/>
    <property type="match status" value="1"/>
</dbReference>
<evidence type="ECO:0000313" key="3">
    <source>
        <dbReference type="Proteomes" id="UP001139353"/>
    </source>
</evidence>
<sequence length="299" mass="30861">MRRASLIVLAALAALPFAAGAVSRTAREAGGHEVTIAVREASGEVAQMGTTWFVPPGKGPFPVVLFSHGRPSGESGRKKLALGISRSQLKYWLGKGVAVVSPVRPGYGDSTGGDVELSGVHHDAHGRCTGTPDYRRTADAAVLSIQAALQWIGQQPWADAKDVLLVGQSVGGLATVAAAAQPLPGVVGYVNFAGGSGGNPELSPGVSCDPGQIEAMVAAYAKTTTAPSLWIYAMNDQYWGPDVPVASHAAFARGGSRTTFVHAPAVPDGDGHGLSRHDASLWAPAVDAFIARLPFPHPH</sequence>
<gene>
    <name evidence="2" type="ORF">LPC04_07725</name>
</gene>
<keyword evidence="2" id="KW-0378">Hydrolase</keyword>
<dbReference type="RefSeq" id="WP_275681592.1">
    <property type="nucleotide sequence ID" value="NZ_JAJLJH010000001.1"/>
</dbReference>
<evidence type="ECO:0000313" key="2">
    <source>
        <dbReference type="EMBL" id="MCK9685594.1"/>
    </source>
</evidence>
<feature type="signal peptide" evidence="1">
    <location>
        <begin position="1"/>
        <end position="21"/>
    </location>
</feature>
<dbReference type="SUPFAM" id="SSF53474">
    <property type="entry name" value="alpha/beta-Hydrolases"/>
    <property type="match status" value="1"/>
</dbReference>